<evidence type="ECO:0000256" key="3">
    <source>
        <dbReference type="ARBA" id="ARBA00022553"/>
    </source>
</evidence>
<evidence type="ECO:0000256" key="1">
    <source>
        <dbReference type="ARBA" id="ARBA00000085"/>
    </source>
</evidence>
<dbReference type="Gene3D" id="3.30.565.10">
    <property type="entry name" value="Histidine kinase-like ATPase, C-terminal domain"/>
    <property type="match status" value="1"/>
</dbReference>
<dbReference type="CDD" id="cd16917">
    <property type="entry name" value="HATPase_UhpB-NarQ-NarX-like"/>
    <property type="match status" value="1"/>
</dbReference>
<keyword evidence="8" id="KW-0902">Two-component regulatory system</keyword>
<feature type="region of interest" description="Disordered" evidence="9">
    <location>
        <begin position="348"/>
        <end position="385"/>
    </location>
</feature>
<name>A0ABT2B4T7_9ACTN</name>
<dbReference type="Pfam" id="PF07730">
    <property type="entry name" value="HisKA_3"/>
    <property type="match status" value="1"/>
</dbReference>
<comment type="caution">
    <text evidence="12">The sequence shown here is derived from an EMBL/GenBank/DDBJ whole genome shotgun (WGS) entry which is preliminary data.</text>
</comment>
<keyword evidence="5" id="KW-0547">Nucleotide-binding</keyword>
<evidence type="ECO:0000256" key="5">
    <source>
        <dbReference type="ARBA" id="ARBA00022741"/>
    </source>
</evidence>
<keyword evidence="13" id="KW-1185">Reference proteome</keyword>
<dbReference type="PANTHER" id="PTHR24421">
    <property type="entry name" value="NITRATE/NITRITE SENSOR PROTEIN NARX-RELATED"/>
    <property type="match status" value="1"/>
</dbReference>
<feature type="transmembrane region" description="Helical" evidence="10">
    <location>
        <begin position="143"/>
        <end position="164"/>
    </location>
</feature>
<keyword evidence="10" id="KW-0812">Transmembrane</keyword>
<organism evidence="12 13">
    <name type="scientific">Streptomyces pyxinicus</name>
    <dbReference type="NCBI Taxonomy" id="2970331"/>
    <lineage>
        <taxon>Bacteria</taxon>
        <taxon>Bacillati</taxon>
        <taxon>Actinomycetota</taxon>
        <taxon>Actinomycetes</taxon>
        <taxon>Kitasatosporales</taxon>
        <taxon>Streptomycetaceae</taxon>
        <taxon>Streptomyces</taxon>
    </lineage>
</organism>
<accession>A0ABT2B4T7</accession>
<keyword evidence="10" id="KW-1133">Transmembrane helix</keyword>
<evidence type="ECO:0000259" key="11">
    <source>
        <dbReference type="Pfam" id="PF07730"/>
    </source>
</evidence>
<gene>
    <name evidence="12" type="ORF">NX794_20290</name>
</gene>
<sequence length="428" mass="45101">MIPAFRDRSGTHQVLLVLAGAAVLTLLVAEGLNTGFAPTAAATIVTGGLSMAALFVPAARFLPVAGCAVASSLALSVAELQLAQRPENTPGLTELCALLLVVARTVRLHSPVRIIALAPPTGVAALLLLFRVPGTEYEPVKTIGAPAVLFGFVLMIGLGLYLRLADTLRDRDRQTAEQAARQTERLEHARELHDFVAHHVTAIVAQAKAARYVTSAGEALAPADLDRVLAGIEEAGSQAMQSMRGMVSMLRTPREPAAIRPDSALTCVRGLVESFAAAGRPARLTLDPRLAERSVPPEISTTVHRLVQESLTNIRKYTDTSAQVTVDIRLRADDPGRLDVLVTDDGRAADGPAFHPRAGTPGGPPATWSDTDLIRRPSPGRQRGGYGLIGLAERIEAIGGHFIAGPRRGAPGWEVGAEIPLPPSSQGS</sequence>
<dbReference type="RefSeq" id="WP_258780016.1">
    <property type="nucleotide sequence ID" value="NZ_JANUGP010000015.1"/>
</dbReference>
<comment type="catalytic activity">
    <reaction evidence="1">
        <text>ATP + protein L-histidine = ADP + protein N-phospho-L-histidine.</text>
        <dbReference type="EC" id="2.7.13.3"/>
    </reaction>
</comment>
<feature type="transmembrane region" description="Helical" evidence="10">
    <location>
        <begin position="114"/>
        <end position="131"/>
    </location>
</feature>
<proteinExistence type="predicted"/>
<keyword evidence="10" id="KW-0472">Membrane</keyword>
<keyword evidence="6 12" id="KW-0418">Kinase</keyword>
<evidence type="ECO:0000313" key="12">
    <source>
        <dbReference type="EMBL" id="MCS0603535.1"/>
    </source>
</evidence>
<keyword evidence="7" id="KW-0067">ATP-binding</keyword>
<evidence type="ECO:0000256" key="4">
    <source>
        <dbReference type="ARBA" id="ARBA00022679"/>
    </source>
</evidence>
<dbReference type="GO" id="GO:0016301">
    <property type="term" value="F:kinase activity"/>
    <property type="evidence" value="ECO:0007669"/>
    <property type="project" value="UniProtKB-KW"/>
</dbReference>
<dbReference type="InterPro" id="IPR050482">
    <property type="entry name" value="Sensor_HK_TwoCompSys"/>
</dbReference>
<evidence type="ECO:0000256" key="10">
    <source>
        <dbReference type="SAM" id="Phobius"/>
    </source>
</evidence>
<dbReference type="InterPro" id="IPR011712">
    <property type="entry name" value="Sig_transdc_His_kin_sub3_dim/P"/>
</dbReference>
<evidence type="ECO:0000256" key="6">
    <source>
        <dbReference type="ARBA" id="ARBA00022777"/>
    </source>
</evidence>
<dbReference type="InterPro" id="IPR036890">
    <property type="entry name" value="HATPase_C_sf"/>
</dbReference>
<feature type="domain" description="Signal transduction histidine kinase subgroup 3 dimerisation and phosphoacceptor" evidence="11">
    <location>
        <begin position="184"/>
        <end position="253"/>
    </location>
</feature>
<protein>
    <recommendedName>
        <fullName evidence="2">histidine kinase</fullName>
        <ecNumber evidence="2">2.7.13.3</ecNumber>
    </recommendedName>
</protein>
<dbReference type="Proteomes" id="UP001205612">
    <property type="component" value="Unassembled WGS sequence"/>
</dbReference>
<evidence type="ECO:0000256" key="8">
    <source>
        <dbReference type="ARBA" id="ARBA00023012"/>
    </source>
</evidence>
<dbReference type="SUPFAM" id="SSF55874">
    <property type="entry name" value="ATPase domain of HSP90 chaperone/DNA topoisomerase II/histidine kinase"/>
    <property type="match status" value="1"/>
</dbReference>
<dbReference type="PANTHER" id="PTHR24421:SF10">
    <property type="entry name" value="NITRATE_NITRITE SENSOR PROTEIN NARQ"/>
    <property type="match status" value="1"/>
</dbReference>
<evidence type="ECO:0000256" key="9">
    <source>
        <dbReference type="SAM" id="MobiDB-lite"/>
    </source>
</evidence>
<keyword evidence="3" id="KW-0597">Phosphoprotein</keyword>
<evidence type="ECO:0000313" key="13">
    <source>
        <dbReference type="Proteomes" id="UP001205612"/>
    </source>
</evidence>
<evidence type="ECO:0000256" key="7">
    <source>
        <dbReference type="ARBA" id="ARBA00022840"/>
    </source>
</evidence>
<dbReference type="Gene3D" id="1.20.5.1930">
    <property type="match status" value="1"/>
</dbReference>
<dbReference type="EC" id="2.7.13.3" evidence="2"/>
<reference evidence="12 13" key="1">
    <citation type="submission" date="2022-08" db="EMBL/GenBank/DDBJ databases">
        <authorList>
            <person name="Somphong A."/>
            <person name="Phongsopitanun W."/>
        </authorList>
    </citation>
    <scope>NUCLEOTIDE SEQUENCE [LARGE SCALE GENOMIC DNA]</scope>
    <source>
        <strain evidence="12 13">LP11</strain>
    </source>
</reference>
<evidence type="ECO:0000256" key="2">
    <source>
        <dbReference type="ARBA" id="ARBA00012438"/>
    </source>
</evidence>
<dbReference type="EMBL" id="JANUGP010000015">
    <property type="protein sequence ID" value="MCS0603535.1"/>
    <property type="molecule type" value="Genomic_DNA"/>
</dbReference>
<keyword evidence="4" id="KW-0808">Transferase</keyword>